<feature type="transmembrane region" description="Helical" evidence="2">
    <location>
        <begin position="60"/>
        <end position="78"/>
    </location>
</feature>
<proteinExistence type="predicted"/>
<dbReference type="OrthoDB" id="5123520at2"/>
<evidence type="ECO:0000256" key="2">
    <source>
        <dbReference type="SAM" id="Phobius"/>
    </source>
</evidence>
<evidence type="ECO:0000313" key="3">
    <source>
        <dbReference type="EMBL" id="RIJ52362.1"/>
    </source>
</evidence>
<organism evidence="3 4">
    <name type="scientific">Clavibacter lycopersici</name>
    <dbReference type="NCBI Taxonomy" id="2301718"/>
    <lineage>
        <taxon>Bacteria</taxon>
        <taxon>Bacillati</taxon>
        <taxon>Actinomycetota</taxon>
        <taxon>Actinomycetes</taxon>
        <taxon>Micrococcales</taxon>
        <taxon>Microbacteriaceae</taxon>
        <taxon>Clavibacter</taxon>
    </lineage>
</organism>
<feature type="transmembrane region" description="Helical" evidence="2">
    <location>
        <begin position="35"/>
        <end position="54"/>
    </location>
</feature>
<dbReference type="RefSeq" id="WP_119381375.1">
    <property type="nucleotide sequence ID" value="NZ_QWGT01000048.1"/>
</dbReference>
<feature type="compositionally biased region" description="Basic and acidic residues" evidence="1">
    <location>
        <begin position="84"/>
        <end position="94"/>
    </location>
</feature>
<keyword evidence="2" id="KW-0812">Transmembrane</keyword>
<accession>A0A399TBF2</accession>
<comment type="caution">
    <text evidence="3">The sequence shown here is derived from an EMBL/GenBank/DDBJ whole genome shotgun (WGS) entry which is preliminary data.</text>
</comment>
<keyword evidence="4" id="KW-1185">Reference proteome</keyword>
<evidence type="ECO:0000256" key="1">
    <source>
        <dbReference type="SAM" id="MobiDB-lite"/>
    </source>
</evidence>
<keyword evidence="2" id="KW-0472">Membrane</keyword>
<name>A0A399TBF2_9MICO</name>
<dbReference type="EMBL" id="QWGT01000048">
    <property type="protein sequence ID" value="RIJ52362.1"/>
    <property type="molecule type" value="Genomic_DNA"/>
</dbReference>
<gene>
    <name evidence="3" type="ORF">DZG00_05220</name>
</gene>
<protein>
    <submittedName>
        <fullName evidence="3">Uncharacterized protein</fullName>
    </submittedName>
</protein>
<keyword evidence="2" id="KW-1133">Transmembrane helix</keyword>
<dbReference type="AlphaFoldDB" id="A0A399TBF2"/>
<feature type="region of interest" description="Disordered" evidence="1">
    <location>
        <begin position="1"/>
        <end position="27"/>
    </location>
</feature>
<feature type="region of interest" description="Disordered" evidence="1">
    <location>
        <begin position="83"/>
        <end position="109"/>
    </location>
</feature>
<sequence>MGDDDAERPATRSAWTRRPTPAEVRDHDEFRTQNAIVKFYAVIPLMIVAVFLPAGPVRGIWMALVVVGYAVWGVRNVMRSSRKRAADEAERAASPEDGEDGPLVADRSR</sequence>
<dbReference type="Proteomes" id="UP000266484">
    <property type="component" value="Unassembled WGS sequence"/>
</dbReference>
<reference evidence="3 4" key="1">
    <citation type="submission" date="2018-08" db="EMBL/GenBank/DDBJ databases">
        <title>Genome Sequence of Clavibacter michiganensis Subspecies type strains, and the Atypical Peach-Colored Strains Isolated from Tomato.</title>
        <authorList>
            <person name="Osdaghi E."/>
            <person name="Portier P."/>
            <person name="Briand M."/>
            <person name="Jacques M.-A."/>
        </authorList>
    </citation>
    <scope>NUCLEOTIDE SEQUENCE [LARGE SCALE GENOMIC DNA]</scope>
    <source>
        <strain evidence="3 4">CFBP 8615</strain>
    </source>
</reference>
<evidence type="ECO:0000313" key="4">
    <source>
        <dbReference type="Proteomes" id="UP000266484"/>
    </source>
</evidence>